<reference evidence="1" key="1">
    <citation type="submission" date="2023-03" db="EMBL/GenBank/DDBJ databases">
        <title>Chromosome-scale reference genome and RAD-based genetic map of yellow starthistle (Centaurea solstitialis) reveal putative structural variation and QTLs associated with invader traits.</title>
        <authorList>
            <person name="Reatini B."/>
            <person name="Cang F.A."/>
            <person name="Jiang Q."/>
            <person name="Mckibben M.T.W."/>
            <person name="Barker M.S."/>
            <person name="Rieseberg L.H."/>
            <person name="Dlugosch K.M."/>
        </authorList>
    </citation>
    <scope>NUCLEOTIDE SEQUENCE</scope>
    <source>
        <strain evidence="1">CAN-66</strain>
        <tissue evidence="1">Leaf</tissue>
    </source>
</reference>
<dbReference type="AlphaFoldDB" id="A0AA38SM93"/>
<dbReference type="EMBL" id="JARYMX010000006">
    <property type="protein sequence ID" value="KAJ9545310.1"/>
    <property type="molecule type" value="Genomic_DNA"/>
</dbReference>
<evidence type="ECO:0000313" key="1">
    <source>
        <dbReference type="EMBL" id="KAJ9545310.1"/>
    </source>
</evidence>
<protein>
    <submittedName>
        <fullName evidence="1">Uncharacterized protein</fullName>
    </submittedName>
</protein>
<name>A0AA38SM93_9ASTR</name>
<evidence type="ECO:0000313" key="2">
    <source>
        <dbReference type="Proteomes" id="UP001172457"/>
    </source>
</evidence>
<proteinExistence type="predicted"/>
<gene>
    <name evidence="1" type="ORF">OSB04_025017</name>
</gene>
<comment type="caution">
    <text evidence="1">The sequence shown here is derived from an EMBL/GenBank/DDBJ whole genome shotgun (WGS) entry which is preliminary data.</text>
</comment>
<accession>A0AA38SM93</accession>
<dbReference type="Proteomes" id="UP001172457">
    <property type="component" value="Chromosome 6"/>
</dbReference>
<organism evidence="1 2">
    <name type="scientific">Centaurea solstitialis</name>
    <name type="common">yellow star-thistle</name>
    <dbReference type="NCBI Taxonomy" id="347529"/>
    <lineage>
        <taxon>Eukaryota</taxon>
        <taxon>Viridiplantae</taxon>
        <taxon>Streptophyta</taxon>
        <taxon>Embryophyta</taxon>
        <taxon>Tracheophyta</taxon>
        <taxon>Spermatophyta</taxon>
        <taxon>Magnoliopsida</taxon>
        <taxon>eudicotyledons</taxon>
        <taxon>Gunneridae</taxon>
        <taxon>Pentapetalae</taxon>
        <taxon>asterids</taxon>
        <taxon>campanulids</taxon>
        <taxon>Asterales</taxon>
        <taxon>Asteraceae</taxon>
        <taxon>Carduoideae</taxon>
        <taxon>Cardueae</taxon>
        <taxon>Centaureinae</taxon>
        <taxon>Centaurea</taxon>
    </lineage>
</organism>
<sequence>MISTPAQGRKCILRTWQASRAKWHAICMIEGASEDSFTRLPRYFYSLDQQSWYGDEDFGSIDLDQNQRQVPSEILGRARKRHEGRIDFTLFQTFTSGWLHKVFIIHDAHLKGDYLGTMFLVVAMDSNNQVVPIAIDVAKSKSGEH</sequence>
<keyword evidence="2" id="KW-1185">Reference proteome</keyword>